<evidence type="ECO:0000313" key="2">
    <source>
        <dbReference type="Proteomes" id="UP000053989"/>
    </source>
</evidence>
<dbReference type="OrthoDB" id="2691413at2759"/>
<dbReference type="EMBL" id="KN822021">
    <property type="protein sequence ID" value="KIM65717.1"/>
    <property type="molecule type" value="Genomic_DNA"/>
</dbReference>
<sequence length="72" mass="8203">MLSVATSRLYNNWHTVIPTIIKPYLHYLAETIGKPLTRPDAMLIGCHGGCEPKRTSLLCLHFDCMFHTDIFV</sequence>
<accession>A0A0C3ALA2</accession>
<keyword evidence="2" id="KW-1185">Reference proteome</keyword>
<evidence type="ECO:0000313" key="1">
    <source>
        <dbReference type="EMBL" id="KIM65717.1"/>
    </source>
</evidence>
<reference evidence="1 2" key="1">
    <citation type="submission" date="2014-04" db="EMBL/GenBank/DDBJ databases">
        <authorList>
            <consortium name="DOE Joint Genome Institute"/>
            <person name="Kuo A."/>
            <person name="Kohler A."/>
            <person name="Nagy L.G."/>
            <person name="Floudas D."/>
            <person name="Copeland A."/>
            <person name="Barry K.W."/>
            <person name="Cichocki N."/>
            <person name="Veneault-Fourrey C."/>
            <person name="LaButti K."/>
            <person name="Lindquist E.A."/>
            <person name="Lipzen A."/>
            <person name="Lundell T."/>
            <person name="Morin E."/>
            <person name="Murat C."/>
            <person name="Sun H."/>
            <person name="Tunlid A."/>
            <person name="Henrissat B."/>
            <person name="Grigoriev I.V."/>
            <person name="Hibbett D.S."/>
            <person name="Martin F."/>
            <person name="Nordberg H.P."/>
            <person name="Cantor M.N."/>
            <person name="Hua S.X."/>
        </authorList>
    </citation>
    <scope>NUCLEOTIDE SEQUENCE [LARGE SCALE GENOMIC DNA]</scope>
    <source>
        <strain evidence="1 2">Foug A</strain>
    </source>
</reference>
<name>A0A0C3ALA2_9AGAM</name>
<dbReference type="Proteomes" id="UP000053989">
    <property type="component" value="Unassembled WGS sequence"/>
</dbReference>
<proteinExistence type="predicted"/>
<protein>
    <submittedName>
        <fullName evidence="1">Uncharacterized protein</fullName>
    </submittedName>
</protein>
<dbReference type="STRING" id="1036808.A0A0C3ALA2"/>
<gene>
    <name evidence="1" type="ORF">SCLCIDRAFT_112317</name>
</gene>
<dbReference type="AlphaFoldDB" id="A0A0C3ALA2"/>
<reference evidence="2" key="2">
    <citation type="submission" date="2015-01" db="EMBL/GenBank/DDBJ databases">
        <title>Evolutionary Origins and Diversification of the Mycorrhizal Mutualists.</title>
        <authorList>
            <consortium name="DOE Joint Genome Institute"/>
            <consortium name="Mycorrhizal Genomics Consortium"/>
            <person name="Kohler A."/>
            <person name="Kuo A."/>
            <person name="Nagy L.G."/>
            <person name="Floudas D."/>
            <person name="Copeland A."/>
            <person name="Barry K.W."/>
            <person name="Cichocki N."/>
            <person name="Veneault-Fourrey C."/>
            <person name="LaButti K."/>
            <person name="Lindquist E.A."/>
            <person name="Lipzen A."/>
            <person name="Lundell T."/>
            <person name="Morin E."/>
            <person name="Murat C."/>
            <person name="Riley R."/>
            <person name="Ohm R."/>
            <person name="Sun H."/>
            <person name="Tunlid A."/>
            <person name="Henrissat B."/>
            <person name="Grigoriev I.V."/>
            <person name="Hibbett D.S."/>
            <person name="Martin F."/>
        </authorList>
    </citation>
    <scope>NUCLEOTIDE SEQUENCE [LARGE SCALE GENOMIC DNA]</scope>
    <source>
        <strain evidence="2">Foug A</strain>
    </source>
</reference>
<dbReference type="HOGENOM" id="CLU_191666_0_0_1"/>
<dbReference type="InParanoid" id="A0A0C3ALA2"/>
<organism evidence="1 2">
    <name type="scientific">Scleroderma citrinum Foug A</name>
    <dbReference type="NCBI Taxonomy" id="1036808"/>
    <lineage>
        <taxon>Eukaryota</taxon>
        <taxon>Fungi</taxon>
        <taxon>Dikarya</taxon>
        <taxon>Basidiomycota</taxon>
        <taxon>Agaricomycotina</taxon>
        <taxon>Agaricomycetes</taxon>
        <taxon>Agaricomycetidae</taxon>
        <taxon>Boletales</taxon>
        <taxon>Sclerodermatineae</taxon>
        <taxon>Sclerodermataceae</taxon>
        <taxon>Scleroderma</taxon>
    </lineage>
</organism>